<dbReference type="EMBL" id="CM045770">
    <property type="protein sequence ID" value="KAI7993083.1"/>
    <property type="molecule type" value="Genomic_DNA"/>
</dbReference>
<proteinExistence type="predicted"/>
<reference evidence="1 2" key="1">
    <citation type="journal article" date="2022" name="Plant J.">
        <title>Chromosome-level genome of Camellia lanceoleosa provides a valuable resource for understanding genome evolution and self-incompatibility.</title>
        <authorList>
            <person name="Gong W."/>
            <person name="Xiao S."/>
            <person name="Wang L."/>
            <person name="Liao Z."/>
            <person name="Chang Y."/>
            <person name="Mo W."/>
            <person name="Hu G."/>
            <person name="Li W."/>
            <person name="Zhao G."/>
            <person name="Zhu H."/>
            <person name="Hu X."/>
            <person name="Ji K."/>
            <person name="Xiang X."/>
            <person name="Song Q."/>
            <person name="Yuan D."/>
            <person name="Jin S."/>
            <person name="Zhang L."/>
        </authorList>
    </citation>
    <scope>NUCLEOTIDE SEQUENCE [LARGE SCALE GENOMIC DNA]</scope>
    <source>
        <strain evidence="1">SQ_2022a</strain>
    </source>
</reference>
<gene>
    <name evidence="1" type="ORF">LOK49_LG12G02471</name>
</gene>
<dbReference type="Proteomes" id="UP001060215">
    <property type="component" value="Chromosome 13"/>
</dbReference>
<comment type="caution">
    <text evidence="1">The sequence shown here is derived from an EMBL/GenBank/DDBJ whole genome shotgun (WGS) entry which is preliminary data.</text>
</comment>
<organism evidence="1 2">
    <name type="scientific">Camellia lanceoleosa</name>
    <dbReference type="NCBI Taxonomy" id="1840588"/>
    <lineage>
        <taxon>Eukaryota</taxon>
        <taxon>Viridiplantae</taxon>
        <taxon>Streptophyta</taxon>
        <taxon>Embryophyta</taxon>
        <taxon>Tracheophyta</taxon>
        <taxon>Spermatophyta</taxon>
        <taxon>Magnoliopsida</taxon>
        <taxon>eudicotyledons</taxon>
        <taxon>Gunneridae</taxon>
        <taxon>Pentapetalae</taxon>
        <taxon>asterids</taxon>
        <taxon>Ericales</taxon>
        <taxon>Theaceae</taxon>
        <taxon>Camellia</taxon>
    </lineage>
</organism>
<protein>
    <submittedName>
        <fullName evidence="1">Uncharacterized protein</fullName>
    </submittedName>
</protein>
<evidence type="ECO:0000313" key="1">
    <source>
        <dbReference type="EMBL" id="KAI7993083.1"/>
    </source>
</evidence>
<name>A0ACC0FXP8_9ERIC</name>
<evidence type="ECO:0000313" key="2">
    <source>
        <dbReference type="Proteomes" id="UP001060215"/>
    </source>
</evidence>
<accession>A0ACC0FXP8</accession>
<keyword evidence="2" id="KW-1185">Reference proteome</keyword>
<sequence length="104" mass="11946">MRSQRPKQRRTVMPMPMQQRQEILYNRMKKEVVVVVSSRPIIPRSSEQDGSKYGAGAVINRYGYVLTCAHLIPEGNVVTVRRREGKAFQEAEVFLRAPPYDLAI</sequence>